<sequence length="291" mass="32937">MNVPPLGRRIALGALGLGCALPGWGGEAPPRTIHYPRSLRGLSEEREYVVRLLGLALTEAGFAHRLAPSRWPMVQTRALRELEEGTGSLQVTWTMTTPEREAQLRPVRIPLYKGLYGWRVMLVSRRTPDLLAGVRHLDDLRKVPMVQGHDWPDTTLLRANGLTVHTAQSFEALFRLLDTGPAQAFPRSVAEVAWDQERHQDRCVIDPHLVLSYPAAIYAFVHREDAELAEALTLGLNRLVASGRMDRLFQQHVKPLVAPLKVAQRRVIELHNPHLPADTPLHRRELWWRPT</sequence>
<dbReference type="AlphaFoldDB" id="A0A3S2VJB8"/>
<organism evidence="1 2">
    <name type="scientific">Inhella crocodyli</name>
    <dbReference type="NCBI Taxonomy" id="2499851"/>
    <lineage>
        <taxon>Bacteria</taxon>
        <taxon>Pseudomonadati</taxon>
        <taxon>Pseudomonadota</taxon>
        <taxon>Betaproteobacteria</taxon>
        <taxon>Burkholderiales</taxon>
        <taxon>Sphaerotilaceae</taxon>
        <taxon>Inhella</taxon>
    </lineage>
</organism>
<dbReference type="Gene3D" id="3.40.190.10">
    <property type="entry name" value="Periplasmic binding protein-like II"/>
    <property type="match status" value="2"/>
</dbReference>
<protein>
    <submittedName>
        <fullName evidence="1">Transporter substrate-binding domain-containing protein</fullName>
    </submittedName>
</protein>
<gene>
    <name evidence="1" type="ORF">EOD73_06710</name>
</gene>
<reference evidence="1 2" key="1">
    <citation type="submission" date="2019-01" db="EMBL/GenBank/DDBJ databases">
        <authorList>
            <person name="Chen W.-M."/>
        </authorList>
    </citation>
    <scope>NUCLEOTIDE SEQUENCE [LARGE SCALE GENOMIC DNA]</scope>
    <source>
        <strain evidence="1 2">CCP-18</strain>
    </source>
</reference>
<dbReference type="Proteomes" id="UP000288587">
    <property type="component" value="Unassembled WGS sequence"/>
</dbReference>
<dbReference type="RefSeq" id="WP_127682046.1">
    <property type="nucleotide sequence ID" value="NZ_SACM01000001.1"/>
</dbReference>
<dbReference type="SUPFAM" id="SSF53850">
    <property type="entry name" value="Periplasmic binding protein-like II"/>
    <property type="match status" value="1"/>
</dbReference>
<evidence type="ECO:0000313" key="1">
    <source>
        <dbReference type="EMBL" id="RVT88654.1"/>
    </source>
</evidence>
<keyword evidence="2" id="KW-1185">Reference proteome</keyword>
<name>A0A3S2VJB8_9BURK</name>
<proteinExistence type="predicted"/>
<evidence type="ECO:0000313" key="2">
    <source>
        <dbReference type="Proteomes" id="UP000288587"/>
    </source>
</evidence>
<comment type="caution">
    <text evidence="1">The sequence shown here is derived from an EMBL/GenBank/DDBJ whole genome shotgun (WGS) entry which is preliminary data.</text>
</comment>
<dbReference type="EMBL" id="SACM01000001">
    <property type="protein sequence ID" value="RVT88654.1"/>
    <property type="molecule type" value="Genomic_DNA"/>
</dbReference>
<accession>A0A3S2VJB8</accession>
<dbReference type="OrthoDB" id="547680at2"/>